<dbReference type="GeneID" id="37046928"/>
<keyword evidence="2" id="KW-0812">Transmembrane</keyword>
<evidence type="ECO:0000313" key="4">
    <source>
        <dbReference type="EMBL" id="PWN90405.1"/>
    </source>
</evidence>
<dbReference type="AlphaFoldDB" id="A0A316YRK1"/>
<evidence type="ECO:0000256" key="3">
    <source>
        <dbReference type="SAM" id="SignalP"/>
    </source>
</evidence>
<organism evidence="4 5">
    <name type="scientific">Acaromyces ingoldii</name>
    <dbReference type="NCBI Taxonomy" id="215250"/>
    <lineage>
        <taxon>Eukaryota</taxon>
        <taxon>Fungi</taxon>
        <taxon>Dikarya</taxon>
        <taxon>Basidiomycota</taxon>
        <taxon>Ustilaginomycotina</taxon>
        <taxon>Exobasidiomycetes</taxon>
        <taxon>Exobasidiales</taxon>
        <taxon>Cryptobasidiaceae</taxon>
        <taxon>Acaromyces</taxon>
    </lineage>
</organism>
<feature type="chain" id="PRO_5016310732" evidence="3">
    <location>
        <begin position="20"/>
        <end position="191"/>
    </location>
</feature>
<feature type="region of interest" description="Disordered" evidence="1">
    <location>
        <begin position="45"/>
        <end position="68"/>
    </location>
</feature>
<sequence length="191" mass="19903">MRLTLALIALATAAGAAVAIDDLQGRDTIYAYDLTPRGVLEELARRQSADATEGSTGQGGTAVISHDEPGGQEDCNMVNLLSQNQQASWTEMHVSTCCVGTLQSTCYLRSQSDVEGQDKCVIPNCDTLQSNDATKMVGFKPLQSSWGKGEHFNQYYFAKSNGARPSTAAAASLTLGAAVAIVVAAAGAALA</sequence>
<dbReference type="EMBL" id="KZ819636">
    <property type="protein sequence ID" value="PWN90405.1"/>
    <property type="molecule type" value="Genomic_DNA"/>
</dbReference>
<gene>
    <name evidence="4" type="ORF">FA10DRAFT_301669</name>
</gene>
<name>A0A316YRK1_9BASI</name>
<dbReference type="Proteomes" id="UP000245768">
    <property type="component" value="Unassembled WGS sequence"/>
</dbReference>
<protein>
    <submittedName>
        <fullName evidence="4">Uncharacterized protein</fullName>
    </submittedName>
</protein>
<proteinExistence type="predicted"/>
<feature type="signal peptide" evidence="3">
    <location>
        <begin position="1"/>
        <end position="19"/>
    </location>
</feature>
<reference evidence="4 5" key="1">
    <citation type="journal article" date="2018" name="Mol. Biol. Evol.">
        <title>Broad Genomic Sampling Reveals a Smut Pathogenic Ancestry of the Fungal Clade Ustilaginomycotina.</title>
        <authorList>
            <person name="Kijpornyongpan T."/>
            <person name="Mondo S.J."/>
            <person name="Barry K."/>
            <person name="Sandor L."/>
            <person name="Lee J."/>
            <person name="Lipzen A."/>
            <person name="Pangilinan J."/>
            <person name="LaButti K."/>
            <person name="Hainaut M."/>
            <person name="Henrissat B."/>
            <person name="Grigoriev I.V."/>
            <person name="Spatafora J.W."/>
            <person name="Aime M.C."/>
        </authorList>
    </citation>
    <scope>NUCLEOTIDE SEQUENCE [LARGE SCALE GENOMIC DNA]</scope>
    <source>
        <strain evidence="4 5">MCA 4198</strain>
    </source>
</reference>
<evidence type="ECO:0000256" key="1">
    <source>
        <dbReference type="SAM" id="MobiDB-lite"/>
    </source>
</evidence>
<keyword evidence="5" id="KW-1185">Reference proteome</keyword>
<keyword evidence="3" id="KW-0732">Signal</keyword>
<dbReference type="OrthoDB" id="2553689at2759"/>
<dbReference type="InParanoid" id="A0A316YRK1"/>
<evidence type="ECO:0000313" key="5">
    <source>
        <dbReference type="Proteomes" id="UP000245768"/>
    </source>
</evidence>
<keyword evidence="2" id="KW-0472">Membrane</keyword>
<keyword evidence="2" id="KW-1133">Transmembrane helix</keyword>
<feature type="transmembrane region" description="Helical" evidence="2">
    <location>
        <begin position="168"/>
        <end position="190"/>
    </location>
</feature>
<accession>A0A316YRK1</accession>
<dbReference type="RefSeq" id="XP_025377603.1">
    <property type="nucleotide sequence ID" value="XM_025525012.1"/>
</dbReference>
<evidence type="ECO:0000256" key="2">
    <source>
        <dbReference type="SAM" id="Phobius"/>
    </source>
</evidence>